<feature type="transmembrane region" description="Helical" evidence="16">
    <location>
        <begin position="344"/>
        <end position="366"/>
    </location>
</feature>
<proteinExistence type="inferred from homology"/>
<keyword evidence="17" id="KW-0132">Cell division</keyword>
<gene>
    <name evidence="17" type="ORF">FDK22_12800</name>
</gene>
<feature type="transmembrane region" description="Helical" evidence="16">
    <location>
        <begin position="378"/>
        <end position="399"/>
    </location>
</feature>
<comment type="caution">
    <text evidence="17">The sequence shown here is derived from an EMBL/GenBank/DDBJ whole genome shotgun (WGS) entry which is preliminary data.</text>
</comment>
<evidence type="ECO:0000256" key="15">
    <source>
        <dbReference type="ARBA" id="ARBA00049902"/>
    </source>
</evidence>
<comment type="subcellular location">
    <subcellularLocation>
        <location evidence="1">Membrane</location>
        <topology evidence="1">Multi-pass membrane protein</topology>
    </subcellularLocation>
</comment>
<dbReference type="PANTHER" id="PTHR30474:SF2">
    <property type="entry name" value="PEPTIDOGLYCAN GLYCOSYLTRANSFERASE FTSW-RELATED"/>
    <property type="match status" value="1"/>
</dbReference>
<dbReference type="GO" id="GO:0008360">
    <property type="term" value="P:regulation of cell shape"/>
    <property type="evidence" value="ECO:0007669"/>
    <property type="project" value="UniProtKB-KW"/>
</dbReference>
<keyword evidence="2" id="KW-0328">Glycosyltransferase</keyword>
<name>A0A5R8XZC6_9BACT</name>
<evidence type="ECO:0000256" key="5">
    <source>
        <dbReference type="ARBA" id="ARBA00022960"/>
    </source>
</evidence>
<evidence type="ECO:0000256" key="10">
    <source>
        <dbReference type="ARBA" id="ARBA00033270"/>
    </source>
</evidence>
<evidence type="ECO:0000256" key="9">
    <source>
        <dbReference type="ARBA" id="ARBA00032370"/>
    </source>
</evidence>
<dbReference type="OrthoDB" id="9768187at2"/>
<evidence type="ECO:0000256" key="8">
    <source>
        <dbReference type="ARBA" id="ARBA00023136"/>
    </source>
</evidence>
<feature type="transmembrane region" description="Helical" evidence="16">
    <location>
        <begin position="125"/>
        <end position="143"/>
    </location>
</feature>
<dbReference type="PANTHER" id="PTHR30474">
    <property type="entry name" value="CELL CYCLE PROTEIN"/>
    <property type="match status" value="1"/>
</dbReference>
<dbReference type="GO" id="GO:0009252">
    <property type="term" value="P:peptidoglycan biosynthetic process"/>
    <property type="evidence" value="ECO:0007669"/>
    <property type="project" value="UniProtKB-KW"/>
</dbReference>
<keyword evidence="6" id="KW-0573">Peptidoglycan synthesis</keyword>
<keyword evidence="4 16" id="KW-0812">Transmembrane</keyword>
<keyword evidence="3" id="KW-0808">Transferase</keyword>
<dbReference type="GO" id="GO:0051301">
    <property type="term" value="P:cell division"/>
    <property type="evidence" value="ECO:0007669"/>
    <property type="project" value="UniProtKB-KW"/>
</dbReference>
<evidence type="ECO:0000256" key="12">
    <source>
        <dbReference type="ARBA" id="ARBA00041185"/>
    </source>
</evidence>
<evidence type="ECO:0000256" key="1">
    <source>
        <dbReference type="ARBA" id="ARBA00004141"/>
    </source>
</evidence>
<evidence type="ECO:0000256" key="4">
    <source>
        <dbReference type="ARBA" id="ARBA00022692"/>
    </source>
</evidence>
<feature type="transmembrane region" description="Helical" evidence="16">
    <location>
        <begin position="210"/>
        <end position="232"/>
    </location>
</feature>
<protein>
    <recommendedName>
        <fullName evidence="12">Probable peptidoglycan glycosyltransferase FtsW</fullName>
        <ecNumber evidence="14">2.4.99.28</ecNumber>
    </recommendedName>
    <alternativeName>
        <fullName evidence="13">Cell division protein FtsW</fullName>
    </alternativeName>
    <alternativeName>
        <fullName evidence="10">Cell wall polymerase</fullName>
    </alternativeName>
    <alternativeName>
        <fullName evidence="9">Peptidoglycan polymerase</fullName>
    </alternativeName>
</protein>
<dbReference type="RefSeq" id="WP_138153365.1">
    <property type="nucleotide sequence ID" value="NZ_CBDDKQ010000001.1"/>
</dbReference>
<reference evidence="17 18" key="1">
    <citation type="submission" date="2019-05" db="EMBL/GenBank/DDBJ databases">
        <title>Arcobacter sp. nov., isolated from sea sediment.</title>
        <authorList>
            <person name="Kim W."/>
        </authorList>
    </citation>
    <scope>NUCLEOTIDE SEQUENCE [LARGE SCALE GENOMIC DNA]</scope>
    <source>
        <strain evidence="17 18">CAU 1517</strain>
    </source>
</reference>
<comment type="catalytic activity">
    <reaction evidence="15">
        <text>[GlcNAc-(1-&gt;4)-Mur2Ac(oyl-L-Ala-gamma-D-Glu-L-Lys-D-Ala-D-Ala)](n)-di-trans,octa-cis-undecaprenyl diphosphate + beta-D-GlcNAc-(1-&gt;4)-Mur2Ac(oyl-L-Ala-gamma-D-Glu-L-Lys-D-Ala-D-Ala)-di-trans,octa-cis-undecaprenyl diphosphate = [GlcNAc-(1-&gt;4)-Mur2Ac(oyl-L-Ala-gamma-D-Glu-L-Lys-D-Ala-D-Ala)](n+1)-di-trans,octa-cis-undecaprenyl diphosphate + di-trans,octa-cis-undecaprenyl diphosphate + H(+)</text>
        <dbReference type="Rhea" id="RHEA:23708"/>
        <dbReference type="Rhea" id="RHEA-COMP:9602"/>
        <dbReference type="Rhea" id="RHEA-COMP:9603"/>
        <dbReference type="ChEBI" id="CHEBI:15378"/>
        <dbReference type="ChEBI" id="CHEBI:58405"/>
        <dbReference type="ChEBI" id="CHEBI:60033"/>
        <dbReference type="ChEBI" id="CHEBI:78435"/>
        <dbReference type="EC" id="2.4.99.28"/>
    </reaction>
</comment>
<feature type="transmembrane region" description="Helical" evidence="16">
    <location>
        <begin position="312"/>
        <end position="332"/>
    </location>
</feature>
<feature type="transmembrane region" description="Helical" evidence="16">
    <location>
        <begin position="87"/>
        <end position="105"/>
    </location>
</feature>
<keyword evidence="7 16" id="KW-1133">Transmembrane helix</keyword>
<evidence type="ECO:0000256" key="2">
    <source>
        <dbReference type="ARBA" id="ARBA00022676"/>
    </source>
</evidence>
<sequence length="411" mass="46152">MHSNKNQIKNKINKVKLHEADYVLFLLVSSLIITSIIFSYSLTVYTVEYYGYNQFHFFIRQFFVGTLSIFIMWGFSLINPDKIVNKVGMGLFILFFILMSIMPVLPSSLVTASGGANRWIRLPGFSLSPVEFFKIGFIYFLSWSFHRRLIEVPRRIGLKQEMRLLAPYFLTFLLVVFIVAFLQKDFGQVALLGGILFILLIFANRSYKVFVSLGVVGVVGFIGLIVAAPHRIQRIYSWWAMVQDKILSILPDWAGNYLRIDELPEPYQVSHSLNAIHNGGIFGQGLGLGDLKLGFLSEVHTDFVLAGITEEVGLLGLSVIVSIMFLIVLRIFKISRRVDNKIYHLFTIGIALMIIIAFLINSYGISGMIPIKGIAVPLLSYGGSSMLSMAIAIGLVLSISKSVNLKEKVDK</sequence>
<dbReference type="GO" id="GO:0015648">
    <property type="term" value="F:lipid-linked peptidoglycan transporter activity"/>
    <property type="evidence" value="ECO:0007669"/>
    <property type="project" value="TreeGrafter"/>
</dbReference>
<evidence type="ECO:0000256" key="13">
    <source>
        <dbReference type="ARBA" id="ARBA00041418"/>
    </source>
</evidence>
<evidence type="ECO:0000256" key="7">
    <source>
        <dbReference type="ARBA" id="ARBA00022989"/>
    </source>
</evidence>
<evidence type="ECO:0000256" key="11">
    <source>
        <dbReference type="ARBA" id="ARBA00038053"/>
    </source>
</evidence>
<evidence type="ECO:0000313" key="18">
    <source>
        <dbReference type="Proteomes" id="UP000308901"/>
    </source>
</evidence>
<dbReference type="GO" id="GO:0005886">
    <property type="term" value="C:plasma membrane"/>
    <property type="evidence" value="ECO:0007669"/>
    <property type="project" value="TreeGrafter"/>
</dbReference>
<accession>A0A5R8XZC6</accession>
<dbReference type="Pfam" id="PF01098">
    <property type="entry name" value="FTSW_RODA_SPOVE"/>
    <property type="match status" value="1"/>
</dbReference>
<dbReference type="GO" id="GO:0008955">
    <property type="term" value="F:peptidoglycan glycosyltransferase activity"/>
    <property type="evidence" value="ECO:0007669"/>
    <property type="project" value="UniProtKB-EC"/>
</dbReference>
<dbReference type="InterPro" id="IPR018365">
    <property type="entry name" value="Cell_cycle_FtsW-rel_CS"/>
</dbReference>
<evidence type="ECO:0000313" key="17">
    <source>
        <dbReference type="EMBL" id="TLP37111.1"/>
    </source>
</evidence>
<dbReference type="PROSITE" id="PS00428">
    <property type="entry name" value="FTSW_RODA_SPOVE"/>
    <property type="match status" value="1"/>
</dbReference>
<dbReference type="GO" id="GO:0032153">
    <property type="term" value="C:cell division site"/>
    <property type="evidence" value="ECO:0007669"/>
    <property type="project" value="TreeGrafter"/>
</dbReference>
<comment type="similarity">
    <text evidence="11">Belongs to the SEDS family. FtsW subfamily.</text>
</comment>
<feature type="transmembrane region" description="Helical" evidence="16">
    <location>
        <begin position="186"/>
        <end position="203"/>
    </location>
</feature>
<feature type="transmembrane region" description="Helical" evidence="16">
    <location>
        <begin position="57"/>
        <end position="75"/>
    </location>
</feature>
<dbReference type="InterPro" id="IPR001182">
    <property type="entry name" value="FtsW/RodA"/>
</dbReference>
<dbReference type="Proteomes" id="UP000308901">
    <property type="component" value="Unassembled WGS sequence"/>
</dbReference>
<organism evidence="17 18">
    <name type="scientific">Arcobacter arenosus</name>
    <dbReference type="NCBI Taxonomy" id="2576037"/>
    <lineage>
        <taxon>Bacteria</taxon>
        <taxon>Pseudomonadati</taxon>
        <taxon>Campylobacterota</taxon>
        <taxon>Epsilonproteobacteria</taxon>
        <taxon>Campylobacterales</taxon>
        <taxon>Arcobacteraceae</taxon>
        <taxon>Arcobacter</taxon>
    </lineage>
</organism>
<dbReference type="EC" id="2.4.99.28" evidence="14"/>
<evidence type="ECO:0000256" key="3">
    <source>
        <dbReference type="ARBA" id="ARBA00022679"/>
    </source>
</evidence>
<evidence type="ECO:0000256" key="6">
    <source>
        <dbReference type="ARBA" id="ARBA00022984"/>
    </source>
</evidence>
<dbReference type="AlphaFoldDB" id="A0A5R8XZC6"/>
<evidence type="ECO:0000256" key="14">
    <source>
        <dbReference type="ARBA" id="ARBA00044770"/>
    </source>
</evidence>
<keyword evidence="17" id="KW-0131">Cell cycle</keyword>
<evidence type="ECO:0000256" key="16">
    <source>
        <dbReference type="SAM" id="Phobius"/>
    </source>
</evidence>
<feature type="transmembrane region" description="Helical" evidence="16">
    <location>
        <begin position="164"/>
        <end position="180"/>
    </location>
</feature>
<keyword evidence="8 16" id="KW-0472">Membrane</keyword>
<dbReference type="EMBL" id="VANU01000005">
    <property type="protein sequence ID" value="TLP37111.1"/>
    <property type="molecule type" value="Genomic_DNA"/>
</dbReference>
<keyword evidence="18" id="KW-1185">Reference proteome</keyword>
<keyword evidence="5" id="KW-0133">Cell shape</keyword>
<feature type="transmembrane region" description="Helical" evidence="16">
    <location>
        <begin position="21"/>
        <end position="45"/>
    </location>
</feature>